<dbReference type="AlphaFoldDB" id="A0A2X0V9A8"/>
<dbReference type="PANTHER" id="PTHR42663:SF6">
    <property type="entry name" value="HYDROLASE C777.06C-RELATED"/>
    <property type="match status" value="1"/>
</dbReference>
<dbReference type="GO" id="GO:0016829">
    <property type="term" value="F:lyase activity"/>
    <property type="evidence" value="ECO:0007669"/>
    <property type="project" value="UniProtKB-KW"/>
</dbReference>
<evidence type="ECO:0000313" key="2">
    <source>
        <dbReference type="EMBL" id="SPT70989.1"/>
    </source>
</evidence>
<name>A0A2X0V9A8_9GAMM</name>
<reference evidence="2 3" key="1">
    <citation type="submission" date="2018-06" db="EMBL/GenBank/DDBJ databases">
        <authorList>
            <consortium name="Pathogen Informatics"/>
            <person name="Doyle S."/>
        </authorList>
    </citation>
    <scope>NUCLEOTIDE SEQUENCE [LARGE SCALE GENOMIC DNA]</scope>
    <source>
        <strain evidence="2 3">NCTC13093</strain>
    </source>
</reference>
<organism evidence="2 3">
    <name type="scientific">Anaerobiospirillum thomasii</name>
    <dbReference type="NCBI Taxonomy" id="179995"/>
    <lineage>
        <taxon>Bacteria</taxon>
        <taxon>Pseudomonadati</taxon>
        <taxon>Pseudomonadota</taxon>
        <taxon>Gammaproteobacteria</taxon>
        <taxon>Aeromonadales</taxon>
        <taxon>Succinivibrionaceae</taxon>
        <taxon>Anaerobiospirillum</taxon>
    </lineage>
</organism>
<dbReference type="EMBL" id="UAPV01000001">
    <property type="protein sequence ID" value="SPT70989.1"/>
    <property type="molecule type" value="Genomic_DNA"/>
</dbReference>
<dbReference type="Proteomes" id="UP000250086">
    <property type="component" value="Unassembled WGS sequence"/>
</dbReference>
<keyword evidence="2" id="KW-0456">Lyase</keyword>
<proteinExistence type="predicted"/>
<dbReference type="Gene3D" id="3.60.15.10">
    <property type="entry name" value="Ribonuclease Z/Hydroxyacylglutathione hydrolase-like"/>
    <property type="match status" value="1"/>
</dbReference>
<dbReference type="PANTHER" id="PTHR42663">
    <property type="entry name" value="HYDROLASE C777.06C-RELATED-RELATED"/>
    <property type="match status" value="1"/>
</dbReference>
<accession>A0A2X0V9A8</accession>
<evidence type="ECO:0000259" key="1">
    <source>
        <dbReference type="Pfam" id="PF12706"/>
    </source>
</evidence>
<dbReference type="SUPFAM" id="SSF56281">
    <property type="entry name" value="Metallo-hydrolase/oxidoreductase"/>
    <property type="match status" value="1"/>
</dbReference>
<keyword evidence="3" id="KW-1185">Reference proteome</keyword>
<dbReference type="RefSeq" id="WP_113745001.1">
    <property type="nucleotide sequence ID" value="NZ_UAPU01000005.1"/>
</dbReference>
<dbReference type="Pfam" id="PF12706">
    <property type="entry name" value="Lactamase_B_2"/>
    <property type="match status" value="1"/>
</dbReference>
<feature type="domain" description="Metallo-beta-lactamase" evidence="1">
    <location>
        <begin position="49"/>
        <end position="226"/>
    </location>
</feature>
<dbReference type="InterPro" id="IPR036866">
    <property type="entry name" value="RibonucZ/Hydroxyglut_hydro"/>
</dbReference>
<protein>
    <submittedName>
        <fullName evidence="2">Carbon-phosphorus lyase complex accessory protein</fullName>
    </submittedName>
</protein>
<dbReference type="OrthoDB" id="9803916at2"/>
<sequence>MLVRFLGTAASEGIPNPFCNCKICTLAREQGGKNVRSRASVMVDDCIQIDMSPEWSAQLTREGLSARGVHTTLFTHTHPDHFNVGEFVSRCVNFGYNIDSPMYVFGNDCAIKGAFNALDGLGGDRFVLKVVAPFMSFEHMGYTITPILANHARMELCYNYIIQKDGRTFLYGLDSGYLPECSFEFLAKYTIDLAVFECTYADYIEGVKSDNHLNFASLFAQCKRLRDMGVLTEHSKVYASHVSHSSAMTHEEIEQRVKDCGIEVAFDGLKLNV</sequence>
<gene>
    <name evidence="2" type="primary">phnP</name>
    <name evidence="2" type="ORF">NCTC13093_02418</name>
</gene>
<dbReference type="InterPro" id="IPR001279">
    <property type="entry name" value="Metallo-B-lactamas"/>
</dbReference>
<evidence type="ECO:0000313" key="3">
    <source>
        <dbReference type="Proteomes" id="UP000250086"/>
    </source>
</evidence>